<feature type="chain" id="PRO_5047362609" evidence="2">
    <location>
        <begin position="19"/>
        <end position="642"/>
    </location>
</feature>
<feature type="compositionally biased region" description="Basic and acidic residues" evidence="1">
    <location>
        <begin position="562"/>
        <end position="571"/>
    </location>
</feature>
<feature type="compositionally biased region" description="Basic and acidic residues" evidence="1">
    <location>
        <begin position="536"/>
        <end position="553"/>
    </location>
</feature>
<organism evidence="3 4">
    <name type="scientific">Dryococelus australis</name>
    <dbReference type="NCBI Taxonomy" id="614101"/>
    <lineage>
        <taxon>Eukaryota</taxon>
        <taxon>Metazoa</taxon>
        <taxon>Ecdysozoa</taxon>
        <taxon>Arthropoda</taxon>
        <taxon>Hexapoda</taxon>
        <taxon>Insecta</taxon>
        <taxon>Pterygota</taxon>
        <taxon>Neoptera</taxon>
        <taxon>Polyneoptera</taxon>
        <taxon>Phasmatodea</taxon>
        <taxon>Verophasmatodea</taxon>
        <taxon>Anareolatae</taxon>
        <taxon>Phasmatidae</taxon>
        <taxon>Eurycanthinae</taxon>
        <taxon>Dryococelus</taxon>
    </lineage>
</organism>
<dbReference type="Proteomes" id="UP001159363">
    <property type="component" value="Chromosome X"/>
</dbReference>
<reference evidence="3 4" key="1">
    <citation type="submission" date="2023-02" db="EMBL/GenBank/DDBJ databases">
        <title>LHISI_Scaffold_Assembly.</title>
        <authorList>
            <person name="Stuart O.P."/>
            <person name="Cleave R."/>
            <person name="Magrath M.J.L."/>
            <person name="Mikheyev A.S."/>
        </authorList>
    </citation>
    <scope>NUCLEOTIDE SEQUENCE [LARGE SCALE GENOMIC DNA]</scope>
    <source>
        <strain evidence="3">Daus_M_001</strain>
        <tissue evidence="3">Leg muscle</tissue>
    </source>
</reference>
<evidence type="ECO:0000313" key="3">
    <source>
        <dbReference type="EMBL" id="KAJ8886789.1"/>
    </source>
</evidence>
<keyword evidence="2" id="KW-0732">Signal</keyword>
<feature type="compositionally biased region" description="Polar residues" evidence="1">
    <location>
        <begin position="574"/>
        <end position="588"/>
    </location>
</feature>
<proteinExistence type="predicted"/>
<dbReference type="EMBL" id="JARBHB010000004">
    <property type="protein sequence ID" value="KAJ8886789.1"/>
    <property type="molecule type" value="Genomic_DNA"/>
</dbReference>
<accession>A0ABQ9HQZ0</accession>
<protein>
    <submittedName>
        <fullName evidence="3">Uncharacterized protein</fullName>
    </submittedName>
</protein>
<sequence>MLTGYLTACVFVWFRLSGQHVAPQNDATASGEYGNAVQVEPEKVDFLKEAAKLKKVETLKTEENLERKKEPSLNKDEKPIDDSLPSRKDNRTKRSDENKGTPNTTEHKTTDKNKTTKQKLDVSEPDNSKPSVKTAESKPPVIHEPLPKKSKETTPLLKETDEKQTDRIQHTRKISDVKQTDDIKPPVKNKEDKQNELYVGPLTNNLEGKKKGIKVDEQKTPALRPTEPKEALYLVQDLKASQELTLNTSTKNRKNDTVIILLASVSIRTCQQIGAHDQQTIGTLLANQCLVIYSLAGSPDKGKLSVVWSSQSDTVPVPRASHSQSEHKDAHIEGNTTPFRLCVIIYSVLWACSRALRVHDPRLLAEQEIQDTEAVKERGVQAKYAQYRCLMSEQNILIDVRDRGGVVVRLHASHLGEPRSIPYDAVPGFSHCESCRTLPLVGGGFFFRGSPVSPVLAFRRCSILTTLQPQRLSRLKTLMLRVTQEKEVKVSERKMSAQQVRKYDPLAFIPSSPEESDEEETKRDESSMPSQQHKPTITEEKKVTMEMKSESRRTSIVQVGDKIVKDEEKVVQQRRASTQKVEEQVSTQAERRTSTIKQAAVEEKKEEERRSSLKKTEPPKLGGPVARGRGPVLTAVSKLKTP</sequence>
<feature type="signal peptide" evidence="2">
    <location>
        <begin position="1"/>
        <end position="18"/>
    </location>
</feature>
<comment type="caution">
    <text evidence="3">The sequence shown here is derived from an EMBL/GenBank/DDBJ whole genome shotgun (WGS) entry which is preliminary data.</text>
</comment>
<evidence type="ECO:0000313" key="4">
    <source>
        <dbReference type="Proteomes" id="UP001159363"/>
    </source>
</evidence>
<evidence type="ECO:0000256" key="2">
    <source>
        <dbReference type="SAM" id="SignalP"/>
    </source>
</evidence>
<keyword evidence="4" id="KW-1185">Reference proteome</keyword>
<gene>
    <name evidence="3" type="ORF">PR048_013001</name>
</gene>
<feature type="region of interest" description="Disordered" evidence="1">
    <location>
        <begin position="501"/>
        <end position="642"/>
    </location>
</feature>
<feature type="compositionally biased region" description="Basic and acidic residues" evidence="1">
    <location>
        <begin position="600"/>
        <end position="618"/>
    </location>
</feature>
<feature type="compositionally biased region" description="Basic and acidic residues" evidence="1">
    <location>
        <begin position="145"/>
        <end position="195"/>
    </location>
</feature>
<feature type="compositionally biased region" description="Basic and acidic residues" evidence="1">
    <location>
        <begin position="57"/>
        <end position="122"/>
    </location>
</feature>
<feature type="region of interest" description="Disordered" evidence="1">
    <location>
        <begin position="57"/>
        <end position="195"/>
    </location>
</feature>
<name>A0ABQ9HQZ0_9NEOP</name>
<evidence type="ECO:0000256" key="1">
    <source>
        <dbReference type="SAM" id="MobiDB-lite"/>
    </source>
</evidence>